<name>A0A1G1ZN25_9BACT</name>
<keyword evidence="1" id="KW-1133">Transmembrane helix</keyword>
<dbReference type="Gene3D" id="1.25.40.10">
    <property type="entry name" value="Tetratricopeptide repeat domain"/>
    <property type="match status" value="1"/>
</dbReference>
<gene>
    <name evidence="2" type="ORF">A3A04_02105</name>
</gene>
<dbReference type="InterPro" id="IPR011990">
    <property type="entry name" value="TPR-like_helical_dom_sf"/>
</dbReference>
<dbReference type="STRING" id="1798406.A3A04_02105"/>
<dbReference type="SUPFAM" id="SSF48452">
    <property type="entry name" value="TPR-like"/>
    <property type="match status" value="1"/>
</dbReference>
<evidence type="ECO:0000256" key="1">
    <source>
        <dbReference type="SAM" id="Phobius"/>
    </source>
</evidence>
<sequence>MKKYSIYLLIPILFIIPISLYFGSYLPWKKAQNVINAMRNGQAARSLDAFKAAYAPLLNSRSPVGEDEALKQLITMSFGAVSDPNAPKEVVEELVKFVASYVEPAVAKGSGAGFVQYHYVMGSLYARMGLQHKDVAYLEKAERLFKDGLVLSPTRPQFYYGLFDIYNQGGRQKDAEVIAQKILEYWPKGFDIQ</sequence>
<reference evidence="2 3" key="1">
    <citation type="journal article" date="2016" name="Nat. Commun.">
        <title>Thousands of microbial genomes shed light on interconnected biogeochemical processes in an aquifer system.</title>
        <authorList>
            <person name="Anantharaman K."/>
            <person name="Brown C.T."/>
            <person name="Hug L.A."/>
            <person name="Sharon I."/>
            <person name="Castelle C.J."/>
            <person name="Probst A.J."/>
            <person name="Thomas B.C."/>
            <person name="Singh A."/>
            <person name="Wilkins M.J."/>
            <person name="Karaoz U."/>
            <person name="Brodie E.L."/>
            <person name="Williams K.H."/>
            <person name="Hubbard S.S."/>
            <person name="Banfield J.F."/>
        </authorList>
    </citation>
    <scope>NUCLEOTIDE SEQUENCE [LARGE SCALE GENOMIC DNA]</scope>
</reference>
<keyword evidence="1" id="KW-0472">Membrane</keyword>
<dbReference type="AlphaFoldDB" id="A0A1G1ZN25"/>
<dbReference type="Proteomes" id="UP000178517">
    <property type="component" value="Unassembled WGS sequence"/>
</dbReference>
<evidence type="ECO:0000313" key="3">
    <source>
        <dbReference type="Proteomes" id="UP000178517"/>
    </source>
</evidence>
<comment type="caution">
    <text evidence="2">The sequence shown here is derived from an EMBL/GenBank/DDBJ whole genome shotgun (WGS) entry which is preliminary data.</text>
</comment>
<evidence type="ECO:0000313" key="2">
    <source>
        <dbReference type="EMBL" id="OGY65237.1"/>
    </source>
</evidence>
<accession>A0A1G1ZN25</accession>
<organism evidence="2 3">
    <name type="scientific">Candidatus Harrisonbacteria bacterium RIFCSPLOWO2_01_FULL_40_28</name>
    <dbReference type="NCBI Taxonomy" id="1798406"/>
    <lineage>
        <taxon>Bacteria</taxon>
        <taxon>Candidatus Harrisoniibacteriota</taxon>
    </lineage>
</organism>
<protein>
    <submittedName>
        <fullName evidence="2">Uncharacterized protein</fullName>
    </submittedName>
</protein>
<keyword evidence="1" id="KW-0812">Transmembrane</keyword>
<dbReference type="EMBL" id="MHJI01000021">
    <property type="protein sequence ID" value="OGY65237.1"/>
    <property type="molecule type" value="Genomic_DNA"/>
</dbReference>
<feature type="transmembrane region" description="Helical" evidence="1">
    <location>
        <begin position="6"/>
        <end position="28"/>
    </location>
</feature>
<proteinExistence type="predicted"/>